<feature type="compositionally biased region" description="Polar residues" evidence="1">
    <location>
        <begin position="12"/>
        <end position="23"/>
    </location>
</feature>
<reference evidence="2" key="1">
    <citation type="journal article" date="2015" name="Nature">
        <title>Complex archaea that bridge the gap between prokaryotes and eukaryotes.</title>
        <authorList>
            <person name="Spang A."/>
            <person name="Saw J.H."/>
            <person name="Jorgensen S.L."/>
            <person name="Zaremba-Niedzwiedzka K."/>
            <person name="Martijn J."/>
            <person name="Lind A.E."/>
            <person name="van Eijk R."/>
            <person name="Schleper C."/>
            <person name="Guy L."/>
            <person name="Ettema T.J."/>
        </authorList>
    </citation>
    <scope>NUCLEOTIDE SEQUENCE</scope>
</reference>
<dbReference type="EMBL" id="LAZR01000925">
    <property type="protein sequence ID" value="KKN54506.1"/>
    <property type="molecule type" value="Genomic_DNA"/>
</dbReference>
<organism evidence="2">
    <name type="scientific">marine sediment metagenome</name>
    <dbReference type="NCBI Taxonomy" id="412755"/>
    <lineage>
        <taxon>unclassified sequences</taxon>
        <taxon>metagenomes</taxon>
        <taxon>ecological metagenomes</taxon>
    </lineage>
</organism>
<accession>A0A0F9TZF9</accession>
<evidence type="ECO:0000256" key="1">
    <source>
        <dbReference type="SAM" id="MobiDB-lite"/>
    </source>
</evidence>
<comment type="caution">
    <text evidence="2">The sequence shown here is derived from an EMBL/GenBank/DDBJ whole genome shotgun (WGS) entry which is preliminary data.</text>
</comment>
<name>A0A0F9TZF9_9ZZZZ</name>
<gene>
    <name evidence="2" type="ORF">LCGC14_0591470</name>
</gene>
<protein>
    <submittedName>
        <fullName evidence="2">Uncharacterized protein</fullName>
    </submittedName>
</protein>
<evidence type="ECO:0000313" key="2">
    <source>
        <dbReference type="EMBL" id="KKN54506.1"/>
    </source>
</evidence>
<sequence length="23" mass="2509">MVGDAGFEPATPWTQTKCATKLR</sequence>
<dbReference type="AlphaFoldDB" id="A0A0F9TZF9"/>
<feature type="non-terminal residue" evidence="2">
    <location>
        <position position="23"/>
    </location>
</feature>
<feature type="region of interest" description="Disordered" evidence="1">
    <location>
        <begin position="1"/>
        <end position="23"/>
    </location>
</feature>
<dbReference type="AntiFam" id="ANF00014">
    <property type="entry name" value="tRNA translation"/>
</dbReference>
<proteinExistence type="predicted"/>